<dbReference type="InterPro" id="IPR023209">
    <property type="entry name" value="DAO"/>
</dbReference>
<dbReference type="GO" id="GO:0005737">
    <property type="term" value="C:cytoplasm"/>
    <property type="evidence" value="ECO:0007669"/>
    <property type="project" value="TreeGrafter"/>
</dbReference>
<feature type="binding site" evidence="6">
    <location>
        <position position="305"/>
    </location>
    <ligand>
        <name>D-dopa</name>
        <dbReference type="ChEBI" id="CHEBI:149689"/>
    </ligand>
</feature>
<dbReference type="Gene3D" id="3.40.50.720">
    <property type="entry name" value="NAD(P)-binding Rossmann-like Domain"/>
    <property type="match status" value="1"/>
</dbReference>
<proteinExistence type="inferred from homology"/>
<feature type="domain" description="FAD dependent oxidoreductase" evidence="7">
    <location>
        <begin position="9"/>
        <end position="365"/>
    </location>
</feature>
<evidence type="ECO:0000256" key="5">
    <source>
        <dbReference type="ARBA" id="ARBA00023002"/>
    </source>
</evidence>
<evidence type="ECO:0000256" key="2">
    <source>
        <dbReference type="ARBA" id="ARBA00006730"/>
    </source>
</evidence>
<sequence>MPSQSQKYDVLVLGAGVIGLSSALDLVEAGYRVAVAAKDLPEDSFSTGFASPWAGCNWHTFEDDGSSPAAKRDARTYARLAKVAATHPHLCKRIEFVDVFSTRVPAESRWNNDLVGGICEVTRDTYPIPGGHPHAHIWNSYIIHAPKYILHLASLLRSKNVPIVRTRLSSLDEAYDIPSIGPVSLVVNATGLGSFSLIGVEDPKAHPARGQTVLVRAPRAKRCIMNTESFMGDDDAAKPAYIIPRPGCDEVVLGGTYIPNNHSSLPDLVEADRILQACFDLEPLLAPQGGGWRDIEVISHNVGLRPARDGGARVELEKKVVGSATRRVGRPNSADKKQVGVVHAYGFGSAGFQASLGAAEEVVQLTNEYFGKPNNAILQGRQAKL</sequence>
<comment type="caution">
    <text evidence="8">The sequence shown here is derived from an EMBL/GenBank/DDBJ whole genome shotgun (WGS) entry which is preliminary data.</text>
</comment>
<evidence type="ECO:0000313" key="9">
    <source>
        <dbReference type="Proteomes" id="UP001182556"/>
    </source>
</evidence>
<dbReference type="GO" id="GO:0003884">
    <property type="term" value="F:D-amino-acid oxidase activity"/>
    <property type="evidence" value="ECO:0007669"/>
    <property type="project" value="InterPro"/>
</dbReference>
<name>A0AAD9CV08_PAPLA</name>
<evidence type="ECO:0000256" key="3">
    <source>
        <dbReference type="ARBA" id="ARBA00022630"/>
    </source>
</evidence>
<evidence type="ECO:0000256" key="1">
    <source>
        <dbReference type="ARBA" id="ARBA00001974"/>
    </source>
</evidence>
<dbReference type="GO" id="GO:0019478">
    <property type="term" value="P:D-amino acid catabolic process"/>
    <property type="evidence" value="ECO:0007669"/>
    <property type="project" value="TreeGrafter"/>
</dbReference>
<keyword evidence="5" id="KW-0560">Oxidoreductase</keyword>
<dbReference type="PANTHER" id="PTHR11530">
    <property type="entry name" value="D-AMINO ACID OXIDASE"/>
    <property type="match status" value="1"/>
</dbReference>
<dbReference type="Pfam" id="PF01266">
    <property type="entry name" value="DAO"/>
    <property type="match status" value="1"/>
</dbReference>
<dbReference type="SUPFAM" id="SSF54373">
    <property type="entry name" value="FAD-linked reductases, C-terminal domain"/>
    <property type="match status" value="1"/>
</dbReference>
<feature type="binding site" evidence="6">
    <location>
        <position position="241"/>
    </location>
    <ligand>
        <name>D-dopa</name>
        <dbReference type="ChEBI" id="CHEBI:149689"/>
    </ligand>
</feature>
<dbReference type="AlphaFoldDB" id="A0AAD9CV08"/>
<dbReference type="Proteomes" id="UP001182556">
    <property type="component" value="Unassembled WGS sequence"/>
</dbReference>
<dbReference type="PROSITE" id="PS00677">
    <property type="entry name" value="DAO"/>
    <property type="match status" value="1"/>
</dbReference>
<dbReference type="Gene3D" id="3.30.9.10">
    <property type="entry name" value="D-Amino Acid Oxidase, subunit A, domain 2"/>
    <property type="match status" value="1"/>
</dbReference>
<keyword evidence="3" id="KW-0285">Flavoprotein</keyword>
<evidence type="ECO:0000256" key="4">
    <source>
        <dbReference type="ARBA" id="ARBA00022827"/>
    </source>
</evidence>
<evidence type="ECO:0000259" key="7">
    <source>
        <dbReference type="Pfam" id="PF01266"/>
    </source>
</evidence>
<dbReference type="PANTHER" id="PTHR11530:SF30">
    <property type="entry name" value="FAD DEPENDENT OXIDOREDUCTASE DOMAIN-CONTAINING PROTEIN"/>
    <property type="match status" value="1"/>
</dbReference>
<evidence type="ECO:0000256" key="6">
    <source>
        <dbReference type="PIRSR" id="PIRSR000189-1"/>
    </source>
</evidence>
<comment type="similarity">
    <text evidence="2">Belongs to the DAMOX/DASOX family.</text>
</comment>
<dbReference type="GO" id="GO:0071949">
    <property type="term" value="F:FAD binding"/>
    <property type="evidence" value="ECO:0007669"/>
    <property type="project" value="InterPro"/>
</dbReference>
<dbReference type="PIRSF" id="PIRSF000189">
    <property type="entry name" value="D-aa_oxidase"/>
    <property type="match status" value="1"/>
</dbReference>
<keyword evidence="9" id="KW-1185">Reference proteome</keyword>
<dbReference type="InterPro" id="IPR006076">
    <property type="entry name" value="FAD-dep_OxRdtase"/>
</dbReference>
<feature type="binding site" evidence="6">
    <location>
        <position position="190"/>
    </location>
    <ligand>
        <name>FAD</name>
        <dbReference type="ChEBI" id="CHEBI:57692"/>
    </ligand>
</feature>
<dbReference type="SUPFAM" id="SSF51971">
    <property type="entry name" value="Nucleotide-binding domain"/>
    <property type="match status" value="1"/>
</dbReference>
<dbReference type="InterPro" id="IPR006181">
    <property type="entry name" value="D-amino_acid_oxidase_CS"/>
</dbReference>
<organism evidence="8 9">
    <name type="scientific">Papiliotrema laurentii</name>
    <name type="common">Cryptococcus laurentii</name>
    <dbReference type="NCBI Taxonomy" id="5418"/>
    <lineage>
        <taxon>Eukaryota</taxon>
        <taxon>Fungi</taxon>
        <taxon>Dikarya</taxon>
        <taxon>Basidiomycota</taxon>
        <taxon>Agaricomycotina</taxon>
        <taxon>Tremellomycetes</taxon>
        <taxon>Tremellales</taxon>
        <taxon>Rhynchogastremaceae</taxon>
        <taxon>Papiliotrema</taxon>
    </lineage>
</organism>
<gene>
    <name evidence="8" type="ORF">DB88DRAFT_501974</name>
</gene>
<evidence type="ECO:0000313" key="8">
    <source>
        <dbReference type="EMBL" id="KAK1921030.1"/>
    </source>
</evidence>
<accession>A0AAD9CV08</accession>
<comment type="cofactor">
    <cofactor evidence="1 6">
        <name>FAD</name>
        <dbReference type="ChEBI" id="CHEBI:57692"/>
    </cofactor>
</comment>
<keyword evidence="4 6" id="KW-0274">FAD</keyword>
<reference evidence="8" key="1">
    <citation type="submission" date="2023-02" db="EMBL/GenBank/DDBJ databases">
        <title>Identification and recombinant expression of a fungal hydrolase from Papiliotrema laurentii that hydrolyzes apple cutin and clears colloidal polyester polyurethane.</title>
        <authorList>
            <consortium name="DOE Joint Genome Institute"/>
            <person name="Roman V.A."/>
            <person name="Bojanowski C."/>
            <person name="Crable B.R."/>
            <person name="Wagner D.N."/>
            <person name="Hung C.S."/>
            <person name="Nadeau L.J."/>
            <person name="Schratz L."/>
            <person name="Haridas S."/>
            <person name="Pangilinan J."/>
            <person name="Lipzen A."/>
            <person name="Na H."/>
            <person name="Yan M."/>
            <person name="Ng V."/>
            <person name="Grigoriev I.V."/>
            <person name="Spatafora J.W."/>
            <person name="Barlow D."/>
            <person name="Biffinger J."/>
            <person name="Kelley-Loughnane N."/>
            <person name="Varaljay V.A."/>
            <person name="Crookes-Goodson W.J."/>
        </authorList>
    </citation>
    <scope>NUCLEOTIDE SEQUENCE</scope>
    <source>
        <strain evidence="8">5307AH</strain>
    </source>
</reference>
<dbReference type="EMBL" id="JAODAN010000012">
    <property type="protein sequence ID" value="KAK1921030.1"/>
    <property type="molecule type" value="Genomic_DNA"/>
</dbReference>
<protein>
    <recommendedName>
        <fullName evidence="7">FAD dependent oxidoreductase domain-containing protein</fullName>
    </recommendedName>
</protein>